<dbReference type="Proteomes" id="UP000024404">
    <property type="component" value="Unassembled WGS sequence"/>
</dbReference>
<sequence length="167" mass="19766">MRNFCIVTEHMHLTTVKRMESRKCCQMMLSVNNGLKVIAIYMNESYRYHVIDCLKMINPRACVVSIICIPFHPYQRKLLGSRCCYYYLILQQQLSLPLLQQLLKTCYYANNFNGEKVRKEGKRRKKKADYMDQEMSHTENLTGINMGEPDQSFKYTYVSYINNMSLV</sequence>
<proteinExistence type="predicted"/>
<protein>
    <submittedName>
        <fullName evidence="1">Uncharacterized protein</fullName>
    </submittedName>
</protein>
<evidence type="ECO:0000313" key="1">
    <source>
        <dbReference type="EnsemblMetazoa" id="OVOC5568.1"/>
    </source>
</evidence>
<name>A0A8R1TVV8_ONCVO</name>
<accession>A0A8R1TVV8</accession>
<dbReference type="EMBL" id="CMVM020000161">
    <property type="status" value="NOT_ANNOTATED_CDS"/>
    <property type="molecule type" value="Genomic_DNA"/>
</dbReference>
<dbReference type="AlphaFoldDB" id="A0A8R1TVV8"/>
<reference evidence="2" key="1">
    <citation type="submission" date="2013-10" db="EMBL/GenBank/DDBJ databases">
        <title>Genome sequencing of Onchocerca volvulus.</title>
        <authorList>
            <person name="Cotton J."/>
            <person name="Tsai J."/>
            <person name="Stanley E."/>
            <person name="Tracey A."/>
            <person name="Holroyd N."/>
            <person name="Lustigman S."/>
            <person name="Berriman M."/>
        </authorList>
    </citation>
    <scope>NUCLEOTIDE SEQUENCE</scope>
</reference>
<keyword evidence="2" id="KW-1185">Reference proteome</keyword>
<evidence type="ECO:0000313" key="2">
    <source>
        <dbReference type="Proteomes" id="UP000024404"/>
    </source>
</evidence>
<reference evidence="1" key="2">
    <citation type="submission" date="2022-06" db="UniProtKB">
        <authorList>
            <consortium name="EnsemblMetazoa"/>
        </authorList>
    </citation>
    <scope>IDENTIFICATION</scope>
</reference>
<organism evidence="1 2">
    <name type="scientific">Onchocerca volvulus</name>
    <dbReference type="NCBI Taxonomy" id="6282"/>
    <lineage>
        <taxon>Eukaryota</taxon>
        <taxon>Metazoa</taxon>
        <taxon>Ecdysozoa</taxon>
        <taxon>Nematoda</taxon>
        <taxon>Chromadorea</taxon>
        <taxon>Rhabditida</taxon>
        <taxon>Spirurina</taxon>
        <taxon>Spiruromorpha</taxon>
        <taxon>Filarioidea</taxon>
        <taxon>Onchocercidae</taxon>
        <taxon>Onchocerca</taxon>
    </lineage>
</organism>
<dbReference type="EnsemblMetazoa" id="OVOC5568.1">
    <property type="protein sequence ID" value="OVOC5568.1"/>
    <property type="gene ID" value="WBGene00242377"/>
</dbReference>